<dbReference type="GO" id="GO:0005829">
    <property type="term" value="C:cytosol"/>
    <property type="evidence" value="ECO:0007669"/>
    <property type="project" value="TreeGrafter"/>
</dbReference>
<feature type="active site" description="Proton donor" evidence="8">
    <location>
        <position position="82"/>
    </location>
</feature>
<feature type="active site" evidence="9">
    <location>
        <position position="82"/>
    </location>
</feature>
<comment type="catalytic activity">
    <reaction evidence="7 8">
        <text>(2S,6S)-2,6-diaminopimelate = meso-2,6-diaminopimelate</text>
        <dbReference type="Rhea" id="RHEA:15393"/>
        <dbReference type="ChEBI" id="CHEBI:57609"/>
        <dbReference type="ChEBI" id="CHEBI:57791"/>
        <dbReference type="EC" id="5.1.1.7"/>
    </reaction>
</comment>
<dbReference type="RefSeq" id="WP_179446173.1">
    <property type="nucleotide sequence ID" value="NZ_JACBZS010000001.1"/>
</dbReference>
<comment type="subcellular location">
    <subcellularLocation>
        <location evidence="8">Cytoplasm</location>
    </subcellularLocation>
</comment>
<evidence type="ECO:0000256" key="5">
    <source>
        <dbReference type="ARBA" id="ARBA00023154"/>
    </source>
</evidence>
<comment type="caution">
    <text evidence="8">Lacks conserved residue(s) required for the propagation of feature annotation.</text>
</comment>
<comment type="caution">
    <text evidence="10">The sequence shown here is derived from an EMBL/GenBank/DDBJ whole genome shotgun (WGS) entry which is preliminary data.</text>
</comment>
<feature type="binding site" evidence="8">
    <location>
        <begin position="215"/>
        <end position="216"/>
    </location>
    <ligand>
        <name>substrate</name>
    </ligand>
</feature>
<proteinExistence type="inferred from homology"/>
<feature type="binding site" evidence="8">
    <location>
        <position position="14"/>
    </location>
    <ligand>
        <name>substrate</name>
    </ligand>
</feature>
<accession>A0A7Z0DBK7</accession>
<comment type="function">
    <text evidence="8">Catalyzes the stereoinversion of LL-2,6-diaminopimelate (L,L-DAP) to meso-diaminopimelate (meso-DAP), a precursor of L-lysine and an essential component of the bacterial peptidoglycan.</text>
</comment>
<dbReference type="GO" id="GO:0009089">
    <property type="term" value="P:lysine biosynthetic process via diaminopimelate"/>
    <property type="evidence" value="ECO:0007669"/>
    <property type="project" value="UniProtKB-UniRule"/>
</dbReference>
<feature type="active site" description="Proton acceptor" evidence="8">
    <location>
        <position position="214"/>
    </location>
</feature>
<evidence type="ECO:0000256" key="4">
    <source>
        <dbReference type="ARBA" id="ARBA00022605"/>
    </source>
</evidence>
<feature type="binding site" evidence="8">
    <location>
        <begin position="83"/>
        <end position="84"/>
    </location>
    <ligand>
        <name>substrate</name>
    </ligand>
</feature>
<dbReference type="AlphaFoldDB" id="A0A7Z0DBK7"/>
<dbReference type="InterPro" id="IPR018510">
    <property type="entry name" value="DAP_epimerase_AS"/>
</dbReference>
<evidence type="ECO:0000256" key="9">
    <source>
        <dbReference type="PROSITE-ProRule" id="PRU10125"/>
    </source>
</evidence>
<feature type="binding site" evidence="8">
    <location>
        <position position="187"/>
    </location>
    <ligand>
        <name>substrate</name>
    </ligand>
</feature>
<feature type="site" description="Could be important to modulate the pK values of the two catalytic cysteine residues" evidence="8">
    <location>
        <position position="157"/>
    </location>
</feature>
<dbReference type="PROSITE" id="PS01326">
    <property type="entry name" value="DAP_EPIMERASE"/>
    <property type="match status" value="1"/>
</dbReference>
<comment type="similarity">
    <text evidence="2 8">Belongs to the diaminopimelate epimerase family.</text>
</comment>
<dbReference type="PANTHER" id="PTHR31689:SF0">
    <property type="entry name" value="DIAMINOPIMELATE EPIMERASE"/>
    <property type="match status" value="1"/>
</dbReference>
<dbReference type="UniPathway" id="UPA00034">
    <property type="reaction ID" value="UER00025"/>
</dbReference>
<dbReference type="EC" id="5.1.1.7" evidence="3 8"/>
<keyword evidence="6 8" id="KW-0413">Isomerase</keyword>
<evidence type="ECO:0000256" key="6">
    <source>
        <dbReference type="ARBA" id="ARBA00023235"/>
    </source>
</evidence>
<dbReference type="InterPro" id="IPR001653">
    <property type="entry name" value="DAP_epimerase_DapF"/>
</dbReference>
<comment type="subunit">
    <text evidence="8">Homodimer.</text>
</comment>
<dbReference type="SUPFAM" id="SSF54506">
    <property type="entry name" value="Diaminopimelate epimerase-like"/>
    <property type="match status" value="2"/>
</dbReference>
<feature type="binding site" evidence="8">
    <location>
        <position position="155"/>
    </location>
    <ligand>
        <name>substrate</name>
    </ligand>
</feature>
<dbReference type="PANTHER" id="PTHR31689">
    <property type="entry name" value="DIAMINOPIMELATE EPIMERASE, CHLOROPLASTIC"/>
    <property type="match status" value="1"/>
</dbReference>
<gene>
    <name evidence="8" type="primary">dapF</name>
    <name evidence="10" type="ORF">GGQ54_003072</name>
</gene>
<evidence type="ECO:0000256" key="1">
    <source>
        <dbReference type="ARBA" id="ARBA00005196"/>
    </source>
</evidence>
<keyword evidence="5 8" id="KW-0457">Lysine biosynthesis</keyword>
<keyword evidence="4 8" id="KW-0028">Amino-acid biosynthesis</keyword>
<dbReference type="GO" id="GO:0008837">
    <property type="term" value="F:diaminopimelate epimerase activity"/>
    <property type="evidence" value="ECO:0007669"/>
    <property type="project" value="UniProtKB-UniRule"/>
</dbReference>
<dbReference type="Gene3D" id="3.10.310.10">
    <property type="entry name" value="Diaminopimelate Epimerase, Chain A, domain 1"/>
    <property type="match status" value="2"/>
</dbReference>
<evidence type="ECO:0000313" key="11">
    <source>
        <dbReference type="Proteomes" id="UP000527616"/>
    </source>
</evidence>
<feature type="binding site" evidence="8">
    <location>
        <begin position="205"/>
        <end position="206"/>
    </location>
    <ligand>
        <name>substrate</name>
    </ligand>
</feature>
<evidence type="ECO:0000256" key="8">
    <source>
        <dbReference type="HAMAP-Rule" id="MF_00197"/>
    </source>
</evidence>
<evidence type="ECO:0000256" key="2">
    <source>
        <dbReference type="ARBA" id="ARBA00010219"/>
    </source>
</evidence>
<feature type="site" description="Could be important to modulate the pK values of the two catalytic cysteine residues" evidence="8">
    <location>
        <position position="205"/>
    </location>
</feature>
<reference evidence="10 11" key="1">
    <citation type="submission" date="2020-07" db="EMBL/GenBank/DDBJ databases">
        <title>Sequencing the genomes of 1000 actinobacteria strains.</title>
        <authorList>
            <person name="Klenk H.-P."/>
        </authorList>
    </citation>
    <scope>NUCLEOTIDE SEQUENCE [LARGE SCALE GENOMIC DNA]</scope>
    <source>
        <strain evidence="10 11">DSM 103164</strain>
    </source>
</reference>
<dbReference type="NCBIfam" id="TIGR00652">
    <property type="entry name" value="DapF"/>
    <property type="match status" value="1"/>
</dbReference>
<keyword evidence="11" id="KW-1185">Reference proteome</keyword>
<keyword evidence="8" id="KW-0963">Cytoplasm</keyword>
<dbReference type="Proteomes" id="UP000527616">
    <property type="component" value="Unassembled WGS sequence"/>
</dbReference>
<dbReference type="HAMAP" id="MF_00197">
    <property type="entry name" value="DAP_epimerase"/>
    <property type="match status" value="1"/>
</dbReference>
<comment type="pathway">
    <text evidence="1 8">Amino-acid biosynthesis; L-lysine biosynthesis via DAP pathway; DL-2,6-diaminopimelate from LL-2,6-diaminopimelate: step 1/1.</text>
</comment>
<feature type="binding site" evidence="8">
    <location>
        <position position="73"/>
    </location>
    <ligand>
        <name>substrate</name>
    </ligand>
</feature>
<protein>
    <recommendedName>
        <fullName evidence="3 8">Diaminopimelate epimerase</fullName>
        <shortName evidence="8">DAP epimerase</shortName>
        <ecNumber evidence="3 8">5.1.1.7</ecNumber>
    </recommendedName>
    <alternativeName>
        <fullName evidence="8">PLP-independent amino acid racemase</fullName>
    </alternativeName>
</protein>
<organism evidence="10 11">
    <name type="scientific">Naumannella cuiyingiana</name>
    <dbReference type="NCBI Taxonomy" id="1347891"/>
    <lineage>
        <taxon>Bacteria</taxon>
        <taxon>Bacillati</taxon>
        <taxon>Actinomycetota</taxon>
        <taxon>Actinomycetes</taxon>
        <taxon>Propionibacteriales</taxon>
        <taxon>Propionibacteriaceae</taxon>
        <taxon>Naumannella</taxon>
    </lineage>
</organism>
<dbReference type="EMBL" id="JACBZS010000001">
    <property type="protein sequence ID" value="NYI72512.1"/>
    <property type="molecule type" value="Genomic_DNA"/>
</dbReference>
<evidence type="ECO:0000313" key="10">
    <source>
        <dbReference type="EMBL" id="NYI72512.1"/>
    </source>
</evidence>
<evidence type="ECO:0000256" key="7">
    <source>
        <dbReference type="ARBA" id="ARBA00051712"/>
    </source>
</evidence>
<name>A0A7Z0DBK7_9ACTN</name>
<sequence length="276" mass="29890">MRSWPFAKGHGTHNDFVIINDRHQMYDPTPDEVRFLCDRRAGIGGDGVLRVVRAGYVEDWDGDPDVWFMDYRNADGSVAEMCGNGVRVFARYLVEEGLAMGERIPIATRNGLLSAELLPNQWVRVEMGAVTVAEDGVRVGVGGQDWPALTVDVGNPHAVVEPGELSRLDLRTAPAWQPDTAYPHGVNIEFVSLVEPGRIAMRVFERGVGETRSCGTGTVAAAAATAYRTGDERPRWRVDVPGGTVEVELADGRASLAGPAEIVARGEVQLPDRAAA</sequence>
<evidence type="ECO:0000256" key="3">
    <source>
        <dbReference type="ARBA" id="ARBA00013080"/>
    </source>
</evidence>
<dbReference type="Pfam" id="PF01678">
    <property type="entry name" value="DAP_epimerase"/>
    <property type="match status" value="2"/>
</dbReference>